<dbReference type="NCBIfam" id="TIGR00251">
    <property type="entry name" value="DUF167 family protein"/>
    <property type="match status" value="1"/>
</dbReference>
<name>A0A1Y3GDC9_9EURY</name>
<comment type="similarity">
    <text evidence="1 2">Belongs to the UPF0235 family.</text>
</comment>
<proteinExistence type="inferred from homology"/>
<dbReference type="Gene3D" id="3.30.1200.10">
    <property type="entry name" value="YggU-like"/>
    <property type="match status" value="1"/>
</dbReference>
<dbReference type="SMART" id="SM01152">
    <property type="entry name" value="DUF167"/>
    <property type="match status" value="1"/>
</dbReference>
<dbReference type="PANTHER" id="PTHR13420">
    <property type="entry name" value="UPF0235 PROTEIN C15ORF40"/>
    <property type="match status" value="1"/>
</dbReference>
<organism evidence="3 4">
    <name type="scientific">Methanonatronarchaeum thermophilum</name>
    <dbReference type="NCBI Taxonomy" id="1927129"/>
    <lineage>
        <taxon>Archaea</taxon>
        <taxon>Methanobacteriati</taxon>
        <taxon>Methanobacteriota</taxon>
        <taxon>Methanonatronarchaeia</taxon>
        <taxon>Methanonatronarchaeales</taxon>
        <taxon>Methanonatronarchaeaceae</taxon>
        <taxon>Methanonatronarchaeum</taxon>
    </lineage>
</organism>
<evidence type="ECO:0000313" key="4">
    <source>
        <dbReference type="Proteomes" id="UP000195137"/>
    </source>
</evidence>
<protein>
    <recommendedName>
        <fullName evidence="2">UPF0235 protein AMET1_0131</fullName>
    </recommendedName>
</protein>
<dbReference type="Pfam" id="PF02594">
    <property type="entry name" value="DUF167"/>
    <property type="match status" value="1"/>
</dbReference>
<evidence type="ECO:0000313" key="3">
    <source>
        <dbReference type="EMBL" id="OUJ19461.1"/>
    </source>
</evidence>
<keyword evidence="4" id="KW-1185">Reference proteome</keyword>
<dbReference type="GO" id="GO:0005737">
    <property type="term" value="C:cytoplasm"/>
    <property type="evidence" value="ECO:0007669"/>
    <property type="project" value="TreeGrafter"/>
</dbReference>
<dbReference type="OrthoDB" id="53248at2157"/>
<dbReference type="PANTHER" id="PTHR13420:SF7">
    <property type="entry name" value="UPF0235 PROTEIN C15ORF40"/>
    <property type="match status" value="1"/>
</dbReference>
<dbReference type="SUPFAM" id="SSF69786">
    <property type="entry name" value="YggU-like"/>
    <property type="match status" value="1"/>
</dbReference>
<dbReference type="Proteomes" id="UP000195137">
    <property type="component" value="Unassembled WGS sequence"/>
</dbReference>
<gene>
    <name evidence="3" type="ORF">AMET1_0131</name>
</gene>
<accession>A0A1Y3GDC9</accession>
<dbReference type="InterPro" id="IPR003746">
    <property type="entry name" value="DUF167"/>
</dbReference>
<dbReference type="InterPro" id="IPR036591">
    <property type="entry name" value="YggU-like_sf"/>
</dbReference>
<sequence>MEGALKKTNSDVQLRVNVNPGQNKTQITGYNEWRQRIRIDVKEPPEKGKANKELINYLQNILSVNKNDISITKGHRQNKKTIKIRDIEPNQIIEKLKKK</sequence>
<reference evidence="3 4" key="1">
    <citation type="submission" date="2016-12" db="EMBL/GenBank/DDBJ databases">
        <title>Discovery of methanogenic haloarchaea.</title>
        <authorList>
            <person name="Sorokin D.Y."/>
            <person name="Makarova K.S."/>
            <person name="Abbas B."/>
            <person name="Ferrer M."/>
            <person name="Golyshin P.N."/>
        </authorList>
    </citation>
    <scope>NUCLEOTIDE SEQUENCE [LARGE SCALE GENOMIC DNA]</scope>
    <source>
        <strain evidence="3">AMET1</strain>
    </source>
</reference>
<comment type="caution">
    <text evidence="3">The sequence shown here is derived from an EMBL/GenBank/DDBJ whole genome shotgun (WGS) entry which is preliminary data.</text>
</comment>
<evidence type="ECO:0000256" key="1">
    <source>
        <dbReference type="ARBA" id="ARBA00010364"/>
    </source>
</evidence>
<dbReference type="RefSeq" id="WP_086636559.1">
    <property type="nucleotide sequence ID" value="NZ_MRZU01000002.1"/>
</dbReference>
<dbReference type="HAMAP" id="MF_00634">
    <property type="entry name" value="UPF0235"/>
    <property type="match status" value="1"/>
</dbReference>
<evidence type="ECO:0000256" key="2">
    <source>
        <dbReference type="HAMAP-Rule" id="MF_00634"/>
    </source>
</evidence>
<dbReference type="EMBL" id="MRZU01000002">
    <property type="protein sequence ID" value="OUJ19461.1"/>
    <property type="molecule type" value="Genomic_DNA"/>
</dbReference>
<dbReference type="AlphaFoldDB" id="A0A1Y3GDC9"/>